<proteinExistence type="predicted"/>
<dbReference type="AlphaFoldDB" id="A0A9X1QJU9"/>
<keyword evidence="1" id="KW-0812">Transmembrane</keyword>
<evidence type="ECO:0000313" key="3">
    <source>
        <dbReference type="EMBL" id="MCF2513492.1"/>
    </source>
</evidence>
<feature type="transmembrane region" description="Helical" evidence="1">
    <location>
        <begin position="35"/>
        <end position="56"/>
    </location>
</feature>
<keyword evidence="4" id="KW-1185">Reference proteome</keyword>
<dbReference type="Proteomes" id="UP001139410">
    <property type="component" value="Unassembled WGS sequence"/>
</dbReference>
<gene>
    <name evidence="3" type="ORF">LVY65_00195</name>
</gene>
<reference evidence="3" key="1">
    <citation type="submission" date="2022-01" db="EMBL/GenBank/DDBJ databases">
        <authorList>
            <person name="Jo J.-H."/>
            <person name="Im W.-T."/>
        </authorList>
    </citation>
    <scope>NUCLEOTIDE SEQUENCE</scope>
    <source>
        <strain evidence="3">G124</strain>
    </source>
</reference>
<accession>A0A9X1QJU9</accession>
<evidence type="ECO:0000313" key="4">
    <source>
        <dbReference type="Proteomes" id="UP001139410"/>
    </source>
</evidence>
<feature type="transmembrane region" description="Helical" evidence="1">
    <location>
        <begin position="12"/>
        <end position="29"/>
    </location>
</feature>
<evidence type="ECO:0000259" key="2">
    <source>
        <dbReference type="Pfam" id="PF11127"/>
    </source>
</evidence>
<keyword evidence="1" id="KW-0472">Membrane</keyword>
<dbReference type="Pfam" id="PF11127">
    <property type="entry name" value="YgaP-like_TM"/>
    <property type="match status" value="1"/>
</dbReference>
<evidence type="ECO:0000256" key="1">
    <source>
        <dbReference type="SAM" id="Phobius"/>
    </source>
</evidence>
<name>A0A9X1QJU9_9SPHN</name>
<feature type="domain" description="Inner membrane protein YgaP-like transmembrane" evidence="2">
    <location>
        <begin position="1"/>
        <end position="62"/>
    </location>
</feature>
<protein>
    <submittedName>
        <fullName evidence="3">DUF2892 domain-containing protein</fullName>
    </submittedName>
</protein>
<keyword evidence="1" id="KW-1133">Transmembrane helix</keyword>
<comment type="caution">
    <text evidence="3">The sequence shown here is derived from an EMBL/GenBank/DDBJ whole genome shotgun (WGS) entry which is preliminary data.</text>
</comment>
<dbReference type="InterPro" id="IPR021309">
    <property type="entry name" value="YgaP-like_TM"/>
</dbReference>
<dbReference type="RefSeq" id="WP_235066003.1">
    <property type="nucleotide sequence ID" value="NZ_JAKFGM010000001.1"/>
</dbReference>
<dbReference type="EMBL" id="JAKFGM010000001">
    <property type="protein sequence ID" value="MCF2513492.1"/>
    <property type="molecule type" value="Genomic_DNA"/>
</dbReference>
<organism evidence="3 4">
    <name type="scientific">Sphingomonas cremea</name>
    <dbReference type="NCBI Taxonomy" id="2904799"/>
    <lineage>
        <taxon>Bacteria</taxon>
        <taxon>Pseudomonadati</taxon>
        <taxon>Pseudomonadota</taxon>
        <taxon>Alphaproteobacteria</taxon>
        <taxon>Sphingomonadales</taxon>
        <taxon>Sphingomonadaceae</taxon>
        <taxon>Sphingomonas</taxon>
    </lineage>
</organism>
<sequence length="78" mass="8162">MNKTVGRVDRVVRIVVAASLTFLAATPAINGGVAYGFLAVAAYLVITAITGHCLIYRMIGIESDVHGGEYHSGPTEAD</sequence>